<reference evidence="5 6" key="1">
    <citation type="submission" date="2017-03" db="EMBL/GenBank/DDBJ databases">
        <authorList>
            <person name="Afonso C.L."/>
            <person name="Miller P.J."/>
            <person name="Scott M.A."/>
            <person name="Spackman E."/>
            <person name="Goraichik I."/>
            <person name="Dimitrov K.M."/>
            <person name="Suarez D.L."/>
            <person name="Swayne D.E."/>
        </authorList>
    </citation>
    <scope>NUCLEOTIDE SEQUENCE [LARGE SCALE GENOMIC DNA]</scope>
    <source>
        <strain evidence="5 6">CECT 7691</strain>
    </source>
</reference>
<dbReference type="InterPro" id="IPR047057">
    <property type="entry name" value="MerR_fam"/>
</dbReference>
<name>A0A1Y5T0M1_9PROT</name>
<dbReference type="SMART" id="SM00422">
    <property type="entry name" value="HTH_MERR"/>
    <property type="match status" value="1"/>
</dbReference>
<sequence length="155" mass="17495">MAKNYSIGALARRTGASVQTIRYYEEQGLMPPAERTAGNQRRYDERTLDRLGFIRHARELGFPLERIRIMLDLADEPDRSCADVDRIAGRQLADVEARIARLEALRAELQRMVRQCQGGRVANCRIIEVLKDARHGHCLDADHGRPTAVAEDSIA</sequence>
<dbReference type="PANTHER" id="PTHR30204:SF92">
    <property type="entry name" value="HTH-TYPE TRANSCRIPTIONAL REGULATOR ZNTR"/>
    <property type="match status" value="1"/>
</dbReference>
<dbReference type="GO" id="GO:0003677">
    <property type="term" value="F:DNA binding"/>
    <property type="evidence" value="ECO:0007669"/>
    <property type="project" value="UniProtKB-KW"/>
</dbReference>
<keyword evidence="1" id="KW-0805">Transcription regulation</keyword>
<organism evidence="5 6">
    <name type="scientific">Oceanibacterium hippocampi</name>
    <dbReference type="NCBI Taxonomy" id="745714"/>
    <lineage>
        <taxon>Bacteria</taxon>
        <taxon>Pseudomonadati</taxon>
        <taxon>Pseudomonadota</taxon>
        <taxon>Alphaproteobacteria</taxon>
        <taxon>Sneathiellales</taxon>
        <taxon>Sneathiellaceae</taxon>
        <taxon>Oceanibacterium</taxon>
    </lineage>
</organism>
<dbReference type="OrthoDB" id="9802944at2"/>
<dbReference type="Pfam" id="PF00376">
    <property type="entry name" value="MerR"/>
    <property type="match status" value="1"/>
</dbReference>
<feature type="domain" description="HTH merR-type" evidence="4">
    <location>
        <begin position="4"/>
        <end position="73"/>
    </location>
</feature>
<dbReference type="InterPro" id="IPR015358">
    <property type="entry name" value="Tscrpt_reg_MerR_DNA-bd"/>
</dbReference>
<keyword evidence="2" id="KW-0238">DNA-binding</keyword>
<evidence type="ECO:0000313" key="5">
    <source>
        <dbReference type="EMBL" id="SLN49300.1"/>
    </source>
</evidence>
<dbReference type="PRINTS" id="PR00040">
    <property type="entry name" value="HTHMERR"/>
</dbReference>
<protein>
    <submittedName>
        <fullName evidence="5">HTH-type transcriptional regulator ZntR</fullName>
    </submittedName>
</protein>
<gene>
    <name evidence="5" type="primary">zntR</name>
    <name evidence="5" type="ORF">OCH7691_02154</name>
</gene>
<dbReference type="GO" id="GO:0003700">
    <property type="term" value="F:DNA-binding transcription factor activity"/>
    <property type="evidence" value="ECO:0007669"/>
    <property type="project" value="InterPro"/>
</dbReference>
<evidence type="ECO:0000259" key="4">
    <source>
        <dbReference type="PROSITE" id="PS50937"/>
    </source>
</evidence>
<dbReference type="PANTHER" id="PTHR30204">
    <property type="entry name" value="REDOX-CYCLING DRUG-SENSING TRANSCRIPTIONAL ACTIVATOR SOXR"/>
    <property type="match status" value="1"/>
</dbReference>
<evidence type="ECO:0000256" key="3">
    <source>
        <dbReference type="ARBA" id="ARBA00023163"/>
    </source>
</evidence>
<dbReference type="Pfam" id="PF09278">
    <property type="entry name" value="MerR-DNA-bind"/>
    <property type="match status" value="1"/>
</dbReference>
<dbReference type="SUPFAM" id="SSF46955">
    <property type="entry name" value="Putative DNA-binding domain"/>
    <property type="match status" value="1"/>
</dbReference>
<accession>A0A1Y5T0M1</accession>
<proteinExistence type="predicted"/>
<dbReference type="Proteomes" id="UP000193200">
    <property type="component" value="Unassembled WGS sequence"/>
</dbReference>
<dbReference type="EMBL" id="FWFR01000001">
    <property type="protein sequence ID" value="SLN49300.1"/>
    <property type="molecule type" value="Genomic_DNA"/>
</dbReference>
<evidence type="ECO:0000256" key="2">
    <source>
        <dbReference type="ARBA" id="ARBA00023125"/>
    </source>
</evidence>
<dbReference type="InterPro" id="IPR000551">
    <property type="entry name" value="MerR-type_HTH_dom"/>
</dbReference>
<keyword evidence="6" id="KW-1185">Reference proteome</keyword>
<dbReference type="CDD" id="cd04785">
    <property type="entry name" value="HTH_CadR-PbrR-like"/>
    <property type="match status" value="1"/>
</dbReference>
<dbReference type="PROSITE" id="PS50937">
    <property type="entry name" value="HTH_MERR_2"/>
    <property type="match status" value="1"/>
</dbReference>
<dbReference type="InParanoid" id="A0A1Y5T0M1"/>
<dbReference type="Gene3D" id="1.10.1660.10">
    <property type="match status" value="1"/>
</dbReference>
<dbReference type="FunCoup" id="A0A1Y5T0M1">
    <property type="interactions" value="152"/>
</dbReference>
<dbReference type="RefSeq" id="WP_085883347.1">
    <property type="nucleotide sequence ID" value="NZ_FWFR01000001.1"/>
</dbReference>
<dbReference type="AlphaFoldDB" id="A0A1Y5T0M1"/>
<evidence type="ECO:0000256" key="1">
    <source>
        <dbReference type="ARBA" id="ARBA00023015"/>
    </source>
</evidence>
<dbReference type="InterPro" id="IPR009061">
    <property type="entry name" value="DNA-bd_dom_put_sf"/>
</dbReference>
<evidence type="ECO:0000313" key="6">
    <source>
        <dbReference type="Proteomes" id="UP000193200"/>
    </source>
</evidence>
<keyword evidence="3" id="KW-0804">Transcription</keyword>